<feature type="compositionally biased region" description="Low complexity" evidence="1">
    <location>
        <begin position="1"/>
        <end position="12"/>
    </location>
</feature>
<gene>
    <name evidence="2" type="ORF">GCM10011403_29380</name>
</gene>
<proteinExistence type="predicted"/>
<sequence>MALWDSSSSSSSKTSANTVGGQSTSGPVSPVHVSGEGGSHTVVIDQSQTDFDAINAGKDVAGRSLDSIDYAVDKALGTSGDVFRDMLNFGGNIVTGAGNLISDVIKQSTFQQEQAMLAAQAAFADASKTTGIAIDSNTLISQDSIELARDVVGLTGELNQQNIDYMTSGFNTVNNTVEAMTDSLQASDAVQAQMNSEQLGAITELATAVQTGGESINANVNKMIAVVAVLGIGLVAWRMAGQS</sequence>
<protein>
    <submittedName>
        <fullName evidence="2">Uncharacterized protein</fullName>
    </submittedName>
</protein>
<dbReference type="RefSeq" id="WP_068811099.1">
    <property type="nucleotide sequence ID" value="NZ_BMIY01000015.1"/>
</dbReference>
<feature type="region of interest" description="Disordered" evidence="1">
    <location>
        <begin position="1"/>
        <end position="38"/>
    </location>
</feature>
<dbReference type="AlphaFoldDB" id="A0A916QMG8"/>
<reference evidence="2" key="1">
    <citation type="journal article" date="2014" name="Int. J. Syst. Evol. Microbiol.">
        <title>Complete genome sequence of Corynebacterium casei LMG S-19264T (=DSM 44701T), isolated from a smear-ripened cheese.</title>
        <authorList>
            <consortium name="US DOE Joint Genome Institute (JGI-PGF)"/>
            <person name="Walter F."/>
            <person name="Albersmeier A."/>
            <person name="Kalinowski J."/>
            <person name="Ruckert C."/>
        </authorList>
    </citation>
    <scope>NUCLEOTIDE SEQUENCE</scope>
    <source>
        <strain evidence="2">CGMCC 1.15425</strain>
    </source>
</reference>
<name>A0A916QMG8_9GAMM</name>
<dbReference type="EMBL" id="BMIY01000015">
    <property type="protein sequence ID" value="GFZ83911.1"/>
    <property type="molecule type" value="Genomic_DNA"/>
</dbReference>
<evidence type="ECO:0000313" key="2">
    <source>
        <dbReference type="EMBL" id="GFZ83911.1"/>
    </source>
</evidence>
<keyword evidence="3" id="KW-1185">Reference proteome</keyword>
<feature type="compositionally biased region" description="Polar residues" evidence="1">
    <location>
        <begin position="13"/>
        <end position="27"/>
    </location>
</feature>
<dbReference type="Proteomes" id="UP000627715">
    <property type="component" value="Unassembled WGS sequence"/>
</dbReference>
<reference evidence="2" key="2">
    <citation type="submission" date="2020-09" db="EMBL/GenBank/DDBJ databases">
        <authorList>
            <person name="Sun Q."/>
            <person name="Zhou Y."/>
        </authorList>
    </citation>
    <scope>NUCLEOTIDE SEQUENCE</scope>
    <source>
        <strain evidence="2">CGMCC 1.15425</strain>
    </source>
</reference>
<evidence type="ECO:0000256" key="1">
    <source>
        <dbReference type="SAM" id="MobiDB-lite"/>
    </source>
</evidence>
<accession>A0A916QMG8</accession>
<evidence type="ECO:0000313" key="3">
    <source>
        <dbReference type="Proteomes" id="UP000627715"/>
    </source>
</evidence>
<organism evidence="2 3">
    <name type="scientific">Pseudohongiella nitratireducens</name>
    <dbReference type="NCBI Taxonomy" id="1768907"/>
    <lineage>
        <taxon>Bacteria</taxon>
        <taxon>Pseudomonadati</taxon>
        <taxon>Pseudomonadota</taxon>
        <taxon>Gammaproteobacteria</taxon>
        <taxon>Pseudomonadales</taxon>
        <taxon>Pseudohongiellaceae</taxon>
        <taxon>Pseudohongiella</taxon>
    </lineage>
</organism>
<comment type="caution">
    <text evidence="2">The sequence shown here is derived from an EMBL/GenBank/DDBJ whole genome shotgun (WGS) entry which is preliminary data.</text>
</comment>